<evidence type="ECO:0000313" key="2">
    <source>
        <dbReference type="EMBL" id="QEY26544.1"/>
    </source>
</evidence>
<dbReference type="KEGG" id="nzl:D0T92_08375"/>
<proteinExistence type="predicted"/>
<dbReference type="Pfam" id="PF07332">
    <property type="entry name" value="Phage_holin_3_6"/>
    <property type="match status" value="1"/>
</dbReference>
<gene>
    <name evidence="2" type="ORF">D0T92_08375</name>
</gene>
<dbReference type="Proteomes" id="UP000325713">
    <property type="component" value="Chromosome"/>
</dbReference>
<dbReference type="InterPro" id="IPR009937">
    <property type="entry name" value="Phage_holin_3_6"/>
</dbReference>
<dbReference type="EMBL" id="CP031700">
    <property type="protein sequence ID" value="QEY26544.1"/>
    <property type="molecule type" value="Genomic_DNA"/>
</dbReference>
<organism evidence="2 3">
    <name type="scientific">Neisseria zalophi</name>
    <dbReference type="NCBI Taxonomy" id="640030"/>
    <lineage>
        <taxon>Bacteria</taxon>
        <taxon>Pseudomonadati</taxon>
        <taxon>Pseudomonadota</taxon>
        <taxon>Betaproteobacteria</taxon>
        <taxon>Neisseriales</taxon>
        <taxon>Neisseriaceae</taxon>
        <taxon>Neisseria</taxon>
    </lineage>
</organism>
<feature type="transmembrane region" description="Helical" evidence="1">
    <location>
        <begin position="42"/>
        <end position="68"/>
    </location>
</feature>
<accession>A0A5J6PWB2</accession>
<feature type="transmembrane region" description="Helical" evidence="1">
    <location>
        <begin position="74"/>
        <end position="96"/>
    </location>
</feature>
<dbReference type="RefSeq" id="WP_151051916.1">
    <property type="nucleotide sequence ID" value="NZ_CP031700.1"/>
</dbReference>
<sequence>MSLKQKFSHMQILLNQGADLLVLRLRMLQIDLSEQAASIVKIFAAVVLMGALFVLSMISLLLGLNYVLDDQVKIWTFFGIAAACLLMIICMVFWAVSSWKKRNAQVVATLRDIQEDLAYLSGKTKEQKIQQQIGEKDGE</sequence>
<evidence type="ECO:0000256" key="1">
    <source>
        <dbReference type="SAM" id="Phobius"/>
    </source>
</evidence>
<dbReference type="OrthoDB" id="8607388at2"/>
<name>A0A5J6PWB2_9NEIS</name>
<dbReference type="AlphaFoldDB" id="A0A5J6PWB2"/>
<keyword evidence="1" id="KW-0812">Transmembrane</keyword>
<keyword evidence="1" id="KW-1133">Transmembrane helix</keyword>
<keyword evidence="1" id="KW-0472">Membrane</keyword>
<protein>
    <submittedName>
        <fullName evidence="2">Phage holin family protein</fullName>
    </submittedName>
</protein>
<reference evidence="2 3" key="1">
    <citation type="submission" date="2018-08" db="EMBL/GenBank/DDBJ databases">
        <title>Neisseria zalophi ATCC BAA-2455 complete genome.</title>
        <authorList>
            <person name="Veseli I.A."/>
            <person name="Buttler R."/>
            <person name="Mascarenhas dos Santos A.C."/>
            <person name="Pombert J.-F."/>
        </authorList>
    </citation>
    <scope>NUCLEOTIDE SEQUENCE [LARGE SCALE GENOMIC DNA]</scope>
    <source>
        <strain evidence="2 3">ATCC BAA-2455</strain>
    </source>
</reference>
<keyword evidence="3" id="KW-1185">Reference proteome</keyword>
<evidence type="ECO:0000313" key="3">
    <source>
        <dbReference type="Proteomes" id="UP000325713"/>
    </source>
</evidence>